<accession>A0A2N6NKG7</accession>
<feature type="region of interest" description="Disordered" evidence="1">
    <location>
        <begin position="1"/>
        <end position="63"/>
    </location>
</feature>
<feature type="compositionally biased region" description="Low complexity" evidence="1">
    <location>
        <begin position="21"/>
        <end position="57"/>
    </location>
</feature>
<dbReference type="AlphaFoldDB" id="A0A2N6NKG7"/>
<protein>
    <recommendedName>
        <fullName evidence="4">SMP domain-containing protein</fullName>
    </recommendedName>
</protein>
<evidence type="ECO:0000313" key="2">
    <source>
        <dbReference type="EMBL" id="PMB67771.1"/>
    </source>
</evidence>
<dbReference type="OMA" id="ANSGQCG"/>
<organism evidence="2 3">
    <name type="scientific">Beauveria bassiana</name>
    <name type="common">White muscardine disease fungus</name>
    <name type="synonym">Tritirachium shiotae</name>
    <dbReference type="NCBI Taxonomy" id="176275"/>
    <lineage>
        <taxon>Eukaryota</taxon>
        <taxon>Fungi</taxon>
        <taxon>Dikarya</taxon>
        <taxon>Ascomycota</taxon>
        <taxon>Pezizomycotina</taxon>
        <taxon>Sordariomycetes</taxon>
        <taxon>Hypocreomycetidae</taxon>
        <taxon>Hypocreales</taxon>
        <taxon>Cordycipitaceae</taxon>
        <taxon>Beauveria</taxon>
    </lineage>
</organism>
<feature type="compositionally biased region" description="Basic and acidic residues" evidence="1">
    <location>
        <begin position="1"/>
        <end position="11"/>
    </location>
</feature>
<evidence type="ECO:0000313" key="3">
    <source>
        <dbReference type="Proteomes" id="UP000235728"/>
    </source>
</evidence>
<evidence type="ECO:0000256" key="1">
    <source>
        <dbReference type="SAM" id="MobiDB-lite"/>
    </source>
</evidence>
<evidence type="ECO:0008006" key="4">
    <source>
        <dbReference type="Google" id="ProtNLM"/>
    </source>
</evidence>
<proteinExistence type="predicted"/>
<name>A0A2N6NKG7_BEABA</name>
<gene>
    <name evidence="2" type="ORF">BM221_005942</name>
</gene>
<comment type="caution">
    <text evidence="2">The sequence shown here is derived from an EMBL/GenBank/DDBJ whole genome shotgun (WGS) entry which is preliminary data.</text>
</comment>
<dbReference type="EMBL" id="MRVG01000006">
    <property type="protein sequence ID" value="PMB67771.1"/>
    <property type="molecule type" value="Genomic_DNA"/>
</dbReference>
<sequence>MPKNEMTKSDAGRIQSTQADQSAGGFAARAQAAGDRNANASQAAGQTSGASQQTAGANAGAKK</sequence>
<dbReference type="Proteomes" id="UP000235728">
    <property type="component" value="Unassembled WGS sequence"/>
</dbReference>
<reference evidence="2 3" key="1">
    <citation type="journal article" date="2016" name="Appl. Microbiol. Biotechnol.">
        <title>Characterization of T-DNA insertion mutants with decreased virulence in the entomopathogenic fungus Beauveria bassiana JEF-007.</title>
        <authorList>
            <person name="Kim S."/>
            <person name="Lee S.J."/>
            <person name="Nai Y.S."/>
            <person name="Yu J.S."/>
            <person name="Lee M.R."/>
            <person name="Yang Y.T."/>
            <person name="Kim J.S."/>
        </authorList>
    </citation>
    <scope>NUCLEOTIDE SEQUENCE [LARGE SCALE GENOMIC DNA]</scope>
    <source>
        <strain evidence="2 3">JEF-007</strain>
    </source>
</reference>